<evidence type="ECO:0000313" key="3">
    <source>
        <dbReference type="Proteomes" id="UP000608513"/>
    </source>
</evidence>
<feature type="region of interest" description="Disordered" evidence="1">
    <location>
        <begin position="102"/>
        <end position="122"/>
    </location>
</feature>
<protein>
    <recommendedName>
        <fullName evidence="4">MerR family transcriptional regulator</fullName>
    </recommendedName>
</protein>
<proteinExistence type="predicted"/>
<dbReference type="Proteomes" id="UP000608513">
    <property type="component" value="Unassembled WGS sequence"/>
</dbReference>
<sequence length="122" mass="13920">MATEASDWTWLDPLRRIDQAELAHMCSMSVTELDELVEYGALVPVVAEPRNRQFSASCVPPLREASRLRAHYDLDLFTISLLLGYLQRIAQLEQQLRSLNAHIPHPPTLPREGPTPWREPHA</sequence>
<name>A0A923MPK7_9BURK</name>
<dbReference type="Pfam" id="PF13591">
    <property type="entry name" value="MerR_2"/>
    <property type="match status" value="1"/>
</dbReference>
<dbReference type="Gene3D" id="1.10.1660.10">
    <property type="match status" value="1"/>
</dbReference>
<accession>A0A923MPK7</accession>
<dbReference type="AlphaFoldDB" id="A0A923MPK7"/>
<reference evidence="2" key="1">
    <citation type="submission" date="2020-08" db="EMBL/GenBank/DDBJ databases">
        <title>Ramlibacter sp. USB13 16S ribosomal RNA gene genome sequencing and assembly.</title>
        <authorList>
            <person name="Kang M."/>
        </authorList>
    </citation>
    <scope>NUCLEOTIDE SEQUENCE</scope>
    <source>
        <strain evidence="2">USB13</strain>
    </source>
</reference>
<comment type="caution">
    <text evidence="2">The sequence shown here is derived from an EMBL/GenBank/DDBJ whole genome shotgun (WGS) entry which is preliminary data.</text>
</comment>
<organism evidence="2 3">
    <name type="scientific">Ramlibacter cellulosilyticus</name>
    <dbReference type="NCBI Taxonomy" id="2764187"/>
    <lineage>
        <taxon>Bacteria</taxon>
        <taxon>Pseudomonadati</taxon>
        <taxon>Pseudomonadota</taxon>
        <taxon>Betaproteobacteria</taxon>
        <taxon>Burkholderiales</taxon>
        <taxon>Comamonadaceae</taxon>
        <taxon>Ramlibacter</taxon>
    </lineage>
</organism>
<evidence type="ECO:0008006" key="4">
    <source>
        <dbReference type="Google" id="ProtNLM"/>
    </source>
</evidence>
<gene>
    <name evidence="2" type="ORF">H8N03_11050</name>
</gene>
<dbReference type="EMBL" id="JACORT010000004">
    <property type="protein sequence ID" value="MBC5783482.1"/>
    <property type="molecule type" value="Genomic_DNA"/>
</dbReference>
<evidence type="ECO:0000256" key="1">
    <source>
        <dbReference type="SAM" id="MobiDB-lite"/>
    </source>
</evidence>
<dbReference type="RefSeq" id="WP_187076235.1">
    <property type="nucleotide sequence ID" value="NZ_JACORT010000004.1"/>
</dbReference>
<evidence type="ECO:0000313" key="2">
    <source>
        <dbReference type="EMBL" id="MBC5783482.1"/>
    </source>
</evidence>
<keyword evidence="3" id="KW-1185">Reference proteome</keyword>